<proteinExistence type="predicted"/>
<organism evidence="11 12">
    <name type="scientific">Thelephora terrestris</name>
    <dbReference type="NCBI Taxonomy" id="56493"/>
    <lineage>
        <taxon>Eukaryota</taxon>
        <taxon>Fungi</taxon>
        <taxon>Dikarya</taxon>
        <taxon>Basidiomycota</taxon>
        <taxon>Agaricomycotina</taxon>
        <taxon>Agaricomycetes</taxon>
        <taxon>Thelephorales</taxon>
        <taxon>Thelephoraceae</taxon>
        <taxon>Thelephora</taxon>
    </lineage>
</organism>
<feature type="domain" description="Serine/threonine-protein kinase haspin C-terminal" evidence="10">
    <location>
        <begin position="606"/>
        <end position="694"/>
    </location>
</feature>
<evidence type="ECO:0000256" key="6">
    <source>
        <dbReference type="ARBA" id="ARBA00022840"/>
    </source>
</evidence>
<dbReference type="GO" id="GO:0072354">
    <property type="term" value="F:histone H3T3 kinase activity"/>
    <property type="evidence" value="ECO:0007669"/>
    <property type="project" value="TreeGrafter"/>
</dbReference>
<feature type="compositionally biased region" description="Polar residues" evidence="9">
    <location>
        <begin position="147"/>
        <end position="162"/>
    </location>
</feature>
<evidence type="ECO:0000256" key="1">
    <source>
        <dbReference type="ARBA" id="ARBA00012513"/>
    </source>
</evidence>
<evidence type="ECO:0000256" key="2">
    <source>
        <dbReference type="ARBA" id="ARBA00022527"/>
    </source>
</evidence>
<dbReference type="PANTHER" id="PTHR24419">
    <property type="entry name" value="INTERLEUKIN-1 RECEPTOR-ASSOCIATED KINASE"/>
    <property type="match status" value="1"/>
</dbReference>
<keyword evidence="12" id="KW-1185">Reference proteome</keyword>
<dbReference type="GO" id="GO:0005524">
    <property type="term" value="F:ATP binding"/>
    <property type="evidence" value="ECO:0007669"/>
    <property type="project" value="UniProtKB-KW"/>
</dbReference>
<keyword evidence="4" id="KW-0547">Nucleotide-binding</keyword>
<evidence type="ECO:0000313" key="11">
    <source>
        <dbReference type="EMBL" id="KAF9780250.1"/>
    </source>
</evidence>
<keyword evidence="5" id="KW-0418">Kinase</keyword>
<feature type="region of interest" description="Disordered" evidence="9">
    <location>
        <begin position="43"/>
        <end position="98"/>
    </location>
</feature>
<dbReference type="GO" id="GO:0005737">
    <property type="term" value="C:cytoplasm"/>
    <property type="evidence" value="ECO:0007669"/>
    <property type="project" value="TreeGrafter"/>
</dbReference>
<feature type="compositionally biased region" description="Basic residues" evidence="9">
    <location>
        <begin position="199"/>
        <end position="210"/>
    </location>
</feature>
<dbReference type="Pfam" id="PF12330">
    <property type="entry name" value="Haspin_kinase"/>
    <property type="match status" value="1"/>
</dbReference>
<feature type="compositionally biased region" description="Acidic residues" evidence="9">
    <location>
        <begin position="306"/>
        <end position="317"/>
    </location>
</feature>
<evidence type="ECO:0000256" key="3">
    <source>
        <dbReference type="ARBA" id="ARBA00022679"/>
    </source>
</evidence>
<comment type="catalytic activity">
    <reaction evidence="8">
        <text>L-seryl-[protein] + ATP = O-phospho-L-seryl-[protein] + ADP + H(+)</text>
        <dbReference type="Rhea" id="RHEA:17989"/>
        <dbReference type="Rhea" id="RHEA-COMP:9863"/>
        <dbReference type="Rhea" id="RHEA-COMP:11604"/>
        <dbReference type="ChEBI" id="CHEBI:15378"/>
        <dbReference type="ChEBI" id="CHEBI:29999"/>
        <dbReference type="ChEBI" id="CHEBI:30616"/>
        <dbReference type="ChEBI" id="CHEBI:83421"/>
        <dbReference type="ChEBI" id="CHEBI:456216"/>
        <dbReference type="EC" id="2.7.11.1"/>
    </reaction>
</comment>
<feature type="region of interest" description="Disordered" evidence="9">
    <location>
        <begin position="658"/>
        <end position="679"/>
    </location>
</feature>
<dbReference type="OrthoDB" id="5327538at2759"/>
<accession>A0A9P6H651</accession>
<dbReference type="GO" id="GO:0000278">
    <property type="term" value="P:mitotic cell cycle"/>
    <property type="evidence" value="ECO:0007669"/>
    <property type="project" value="TreeGrafter"/>
</dbReference>
<name>A0A9P6H651_9AGAM</name>
<dbReference type="AlphaFoldDB" id="A0A9P6H651"/>
<dbReference type="PANTHER" id="PTHR24419:SF18">
    <property type="entry name" value="SERINE_THREONINE-PROTEIN KINASE HASPIN"/>
    <property type="match status" value="1"/>
</dbReference>
<evidence type="ECO:0000256" key="4">
    <source>
        <dbReference type="ARBA" id="ARBA00022741"/>
    </source>
</evidence>
<feature type="compositionally biased region" description="Pro residues" evidence="9">
    <location>
        <begin position="234"/>
        <end position="252"/>
    </location>
</feature>
<comment type="catalytic activity">
    <reaction evidence="7">
        <text>L-threonyl-[protein] + ATP = O-phospho-L-threonyl-[protein] + ADP + H(+)</text>
        <dbReference type="Rhea" id="RHEA:46608"/>
        <dbReference type="Rhea" id="RHEA-COMP:11060"/>
        <dbReference type="Rhea" id="RHEA-COMP:11605"/>
        <dbReference type="ChEBI" id="CHEBI:15378"/>
        <dbReference type="ChEBI" id="CHEBI:30013"/>
        <dbReference type="ChEBI" id="CHEBI:30616"/>
        <dbReference type="ChEBI" id="CHEBI:61977"/>
        <dbReference type="ChEBI" id="CHEBI:456216"/>
        <dbReference type="EC" id="2.7.11.1"/>
    </reaction>
</comment>
<keyword evidence="6" id="KW-0067">ATP-binding</keyword>
<sequence length="758" mass="83848">MLGSKTKRVATYGKRAHRIVATDALNKASGSGSTPSAIAAISLDDPVSETSPPPSPVKSKVASPLIKKKHATKGRITSKSIGVPASVRRPLAPREPTVSINIGSKQVSRPSKIFAKKPPRPTVVNVDITVLDDEGRTVTKERRVSKTGAQVNPMTTSPSPSLSKRHKEGARVQKPRKTHQVKPDVIATPSDSEPEVSVPRRKRAVARPRRIVVSSDESEPGEQETPQMSVPILVPVPPRSPLRRSPPPPCIPTSPREYTSPARTKQRRLSPRPPQYDPTANKPRQLTPIRRKKKSLPQSPGSVISIEEDDSDLDNTDDSDLLKYADLSISDYQEYMPEVPEYLLPLLQECNQDSPHEFSSFINSFPFDPLVQTHESKLVPYSKAEFRKVGEASYSEVFGIGSVVLKIVPLRDESGRRADRPDVESPPPSDVRDVLQEIAATRSMGDLCEGFTKLLRTYVVRGKYPSLLLSLWDEYDEVKGSESTKPDTFSVSQAYAIIVLPNGGPDLEVYRFSSPSKNGWLQACSIFWQVVYSISDAENLVSFEHRDLHWGQVLVQNLPLSNVIKRSTAPPSMDDYNSGVIATIIDLGLSRMNASPTQVHWTPFEPEVFEGEGDYQFDVYRMMRAHNGDSWKEYRPLTNVMWIHYLLRKLISSKGLRAPPVPRKSPASSSASKKSSVPPVVPGFSERQCYECLLEMEFMIGAWLDSVKPARPKGARKGKNKASAVVRAAVGEEVKPFRSAGDVLGYGVERSWVAASEQ</sequence>
<dbReference type="Proteomes" id="UP000736335">
    <property type="component" value="Unassembled WGS sequence"/>
</dbReference>
<keyword evidence="3" id="KW-0808">Transferase</keyword>
<dbReference type="Gene3D" id="3.30.200.20">
    <property type="entry name" value="Phosphorylase Kinase, domain 1"/>
    <property type="match status" value="1"/>
</dbReference>
<reference evidence="11" key="2">
    <citation type="submission" date="2020-11" db="EMBL/GenBank/DDBJ databases">
        <authorList>
            <consortium name="DOE Joint Genome Institute"/>
            <person name="Kuo A."/>
            <person name="Miyauchi S."/>
            <person name="Kiss E."/>
            <person name="Drula E."/>
            <person name="Kohler A."/>
            <person name="Sanchez-Garcia M."/>
            <person name="Andreopoulos B."/>
            <person name="Barry K.W."/>
            <person name="Bonito G."/>
            <person name="Buee M."/>
            <person name="Carver A."/>
            <person name="Chen C."/>
            <person name="Cichocki N."/>
            <person name="Clum A."/>
            <person name="Culley D."/>
            <person name="Crous P.W."/>
            <person name="Fauchery L."/>
            <person name="Girlanda M."/>
            <person name="Hayes R."/>
            <person name="Keri Z."/>
            <person name="Labutti K."/>
            <person name="Lipzen A."/>
            <person name="Lombard V."/>
            <person name="Magnuson J."/>
            <person name="Maillard F."/>
            <person name="Morin E."/>
            <person name="Murat C."/>
            <person name="Nolan M."/>
            <person name="Ohm R."/>
            <person name="Pangilinan J."/>
            <person name="Pereira M."/>
            <person name="Perotto S."/>
            <person name="Peter M."/>
            <person name="Riley R."/>
            <person name="Sitrit Y."/>
            <person name="Stielow B."/>
            <person name="Szollosi G."/>
            <person name="Zifcakova L."/>
            <person name="Stursova M."/>
            <person name="Spatafora J.W."/>
            <person name="Tedersoo L."/>
            <person name="Vaario L.-M."/>
            <person name="Yamada A."/>
            <person name="Yan M."/>
            <person name="Wang P."/>
            <person name="Xu J."/>
            <person name="Bruns T."/>
            <person name="Baldrian P."/>
            <person name="Vilgalys R."/>
            <person name="Henrissat B."/>
            <person name="Grigoriev I.V."/>
            <person name="Hibbett D."/>
            <person name="Nagy L.G."/>
            <person name="Martin F.M."/>
        </authorList>
    </citation>
    <scope>NUCLEOTIDE SEQUENCE</scope>
    <source>
        <strain evidence="11">UH-Tt-Lm1</strain>
    </source>
</reference>
<dbReference type="EMBL" id="WIUZ02000017">
    <property type="protein sequence ID" value="KAF9780250.1"/>
    <property type="molecule type" value="Genomic_DNA"/>
</dbReference>
<dbReference type="GO" id="GO:0005634">
    <property type="term" value="C:nucleus"/>
    <property type="evidence" value="ECO:0007669"/>
    <property type="project" value="TreeGrafter"/>
</dbReference>
<evidence type="ECO:0000256" key="5">
    <source>
        <dbReference type="ARBA" id="ARBA00022777"/>
    </source>
</evidence>
<dbReference type="SMART" id="SM01331">
    <property type="entry name" value="DUF3635"/>
    <property type="match status" value="1"/>
</dbReference>
<evidence type="ECO:0000313" key="12">
    <source>
        <dbReference type="Proteomes" id="UP000736335"/>
    </source>
</evidence>
<dbReference type="Gene3D" id="1.10.510.10">
    <property type="entry name" value="Transferase(Phosphotransferase) domain 1"/>
    <property type="match status" value="1"/>
</dbReference>
<feature type="compositionally biased region" description="Basic residues" evidence="9">
    <location>
        <begin position="163"/>
        <end position="180"/>
    </location>
</feature>
<protein>
    <recommendedName>
        <fullName evidence="1">non-specific serine/threonine protein kinase</fullName>
        <ecNumber evidence="1">2.7.11.1</ecNumber>
    </recommendedName>
</protein>
<evidence type="ECO:0000256" key="9">
    <source>
        <dbReference type="SAM" id="MobiDB-lite"/>
    </source>
</evidence>
<dbReference type="InterPro" id="IPR024604">
    <property type="entry name" value="GSG2_C"/>
</dbReference>
<gene>
    <name evidence="11" type="ORF">BJ322DRAFT_1129439</name>
</gene>
<evidence type="ECO:0000256" key="7">
    <source>
        <dbReference type="ARBA" id="ARBA00047899"/>
    </source>
</evidence>
<evidence type="ECO:0000256" key="8">
    <source>
        <dbReference type="ARBA" id="ARBA00048679"/>
    </source>
</evidence>
<dbReference type="GO" id="GO:0035556">
    <property type="term" value="P:intracellular signal transduction"/>
    <property type="evidence" value="ECO:0007669"/>
    <property type="project" value="TreeGrafter"/>
</dbReference>
<keyword evidence="2" id="KW-0723">Serine/threonine-protein kinase</keyword>
<feature type="compositionally biased region" description="Low complexity" evidence="9">
    <location>
        <begin position="664"/>
        <end position="678"/>
    </location>
</feature>
<feature type="region of interest" description="Disordered" evidence="9">
    <location>
        <begin position="137"/>
        <end position="317"/>
    </location>
</feature>
<evidence type="ECO:0000259" key="10">
    <source>
        <dbReference type="SMART" id="SM01331"/>
    </source>
</evidence>
<comment type="caution">
    <text evidence="11">The sequence shown here is derived from an EMBL/GenBank/DDBJ whole genome shotgun (WGS) entry which is preliminary data.</text>
</comment>
<reference evidence="11" key="1">
    <citation type="journal article" date="2020" name="Nat. Commun.">
        <title>Large-scale genome sequencing of mycorrhizal fungi provides insights into the early evolution of symbiotic traits.</title>
        <authorList>
            <person name="Miyauchi S."/>
            <person name="Kiss E."/>
            <person name="Kuo A."/>
            <person name="Drula E."/>
            <person name="Kohler A."/>
            <person name="Sanchez-Garcia M."/>
            <person name="Morin E."/>
            <person name="Andreopoulos B."/>
            <person name="Barry K.W."/>
            <person name="Bonito G."/>
            <person name="Buee M."/>
            <person name="Carver A."/>
            <person name="Chen C."/>
            <person name="Cichocki N."/>
            <person name="Clum A."/>
            <person name="Culley D."/>
            <person name="Crous P.W."/>
            <person name="Fauchery L."/>
            <person name="Girlanda M."/>
            <person name="Hayes R.D."/>
            <person name="Keri Z."/>
            <person name="LaButti K."/>
            <person name="Lipzen A."/>
            <person name="Lombard V."/>
            <person name="Magnuson J."/>
            <person name="Maillard F."/>
            <person name="Murat C."/>
            <person name="Nolan M."/>
            <person name="Ohm R.A."/>
            <person name="Pangilinan J."/>
            <person name="Pereira M.F."/>
            <person name="Perotto S."/>
            <person name="Peter M."/>
            <person name="Pfister S."/>
            <person name="Riley R."/>
            <person name="Sitrit Y."/>
            <person name="Stielow J.B."/>
            <person name="Szollosi G."/>
            <person name="Zifcakova L."/>
            <person name="Stursova M."/>
            <person name="Spatafora J.W."/>
            <person name="Tedersoo L."/>
            <person name="Vaario L.M."/>
            <person name="Yamada A."/>
            <person name="Yan M."/>
            <person name="Wang P."/>
            <person name="Xu J."/>
            <person name="Bruns T."/>
            <person name="Baldrian P."/>
            <person name="Vilgalys R."/>
            <person name="Dunand C."/>
            <person name="Henrissat B."/>
            <person name="Grigoriev I.V."/>
            <person name="Hibbett D."/>
            <person name="Nagy L.G."/>
            <person name="Martin F.M."/>
        </authorList>
    </citation>
    <scope>NUCLEOTIDE SEQUENCE</scope>
    <source>
        <strain evidence="11">UH-Tt-Lm1</strain>
    </source>
</reference>
<dbReference type="EC" id="2.7.11.1" evidence="1"/>